<dbReference type="CDD" id="cd14788">
    <property type="entry name" value="GumN"/>
    <property type="match status" value="1"/>
</dbReference>
<dbReference type="EMBL" id="JADIKF010000040">
    <property type="protein sequence ID" value="MBM7131503.1"/>
    <property type="molecule type" value="Genomic_DNA"/>
</dbReference>
<accession>A0ABS2KKT1</accession>
<protein>
    <submittedName>
        <fullName evidence="2">TraB/GumN family protein</fullName>
    </submittedName>
</protein>
<sequence>MRTARRVKRFAAFCLSAFTSLGASAQSSPPSPSSAVTLAPVAVSGSLPGPALWKISKGNHVMWVLGLTSPLPSHAQWESSKIEQLIASSQEVLKPPGMEIGANLGFWGQLALMPSMIGLKKLPDGQTLKQVLPPDLYKRWLVQQNKYLPHSWGVDRLRPTFAGEKLYAAALSQSGLTDNSGVVNAVYSAANHDKVTLTTTAYTLVLDDPRGAAKQFKQTTMNDQQCLSAILDTIDQNFAQTTERANAWATGDLQTLGKILSTKQQDECLTAISSTGFAKSIGMTDLPSRVEQAWVKAARAALDKDTQSVALLPMRHLLVDDGYLKTLEKDGYTVQSPVPAGE</sequence>
<keyword evidence="3" id="KW-1185">Reference proteome</keyword>
<name>A0ABS2KKT1_9GAMM</name>
<dbReference type="RefSeq" id="WP_204633067.1">
    <property type="nucleotide sequence ID" value="NZ_BSOC01000001.1"/>
</dbReference>
<evidence type="ECO:0000313" key="2">
    <source>
        <dbReference type="EMBL" id="MBM7131503.1"/>
    </source>
</evidence>
<dbReference type="Proteomes" id="UP001430193">
    <property type="component" value="Unassembled WGS sequence"/>
</dbReference>
<reference evidence="2" key="1">
    <citation type="submission" date="2020-10" db="EMBL/GenBank/DDBJ databases">
        <title>Phylogeny of dyella-like bacteria.</title>
        <authorList>
            <person name="Fu J."/>
        </authorList>
    </citation>
    <scope>NUCLEOTIDE SEQUENCE</scope>
    <source>
        <strain evidence="2">DHON07</strain>
    </source>
</reference>
<evidence type="ECO:0000256" key="1">
    <source>
        <dbReference type="SAM" id="SignalP"/>
    </source>
</evidence>
<dbReference type="InterPro" id="IPR002816">
    <property type="entry name" value="TraB/PrgY/GumN_fam"/>
</dbReference>
<feature type="chain" id="PRO_5045365934" evidence="1">
    <location>
        <begin position="26"/>
        <end position="342"/>
    </location>
</feature>
<gene>
    <name evidence="2" type="ORF">ISS99_18425</name>
</gene>
<dbReference type="Pfam" id="PF01963">
    <property type="entry name" value="TraB_PrgY_gumN"/>
    <property type="match status" value="1"/>
</dbReference>
<comment type="caution">
    <text evidence="2">The sequence shown here is derived from an EMBL/GenBank/DDBJ whole genome shotgun (WGS) entry which is preliminary data.</text>
</comment>
<organism evidence="2 3">
    <name type="scientific">Dyella mobilis</name>
    <dbReference type="NCBI Taxonomy" id="1849582"/>
    <lineage>
        <taxon>Bacteria</taxon>
        <taxon>Pseudomonadati</taxon>
        <taxon>Pseudomonadota</taxon>
        <taxon>Gammaproteobacteria</taxon>
        <taxon>Lysobacterales</taxon>
        <taxon>Rhodanobacteraceae</taxon>
        <taxon>Dyella</taxon>
    </lineage>
</organism>
<evidence type="ECO:0000313" key="3">
    <source>
        <dbReference type="Proteomes" id="UP001430193"/>
    </source>
</evidence>
<keyword evidence="1" id="KW-0732">Signal</keyword>
<proteinExistence type="predicted"/>
<feature type="signal peptide" evidence="1">
    <location>
        <begin position="1"/>
        <end position="25"/>
    </location>
</feature>